<reference evidence="3" key="2">
    <citation type="submission" date="2023-02" db="EMBL/GenBank/DDBJ databases">
        <title>'Rhodoalgimonas zhirmunskyi' gen. nov., isolated from a red alga.</title>
        <authorList>
            <person name="Nedashkovskaya O.I."/>
            <person name="Otstavnykh N.Y."/>
            <person name="Bystritskaya E.P."/>
            <person name="Balabanova L.A."/>
            <person name="Isaeva M.P."/>
        </authorList>
    </citation>
    <scope>NUCLEOTIDE SEQUENCE</scope>
    <source>
        <strain evidence="3">KCTC 52189</strain>
    </source>
</reference>
<protein>
    <submittedName>
        <fullName evidence="3">Malonyl-CoA decarboxylase</fullName>
    </submittedName>
</protein>
<evidence type="ECO:0000259" key="1">
    <source>
        <dbReference type="Pfam" id="PF05292"/>
    </source>
</evidence>
<organism evidence="3 4">
    <name type="scientific">Marimonas arenosa</name>
    <dbReference type="NCBI Taxonomy" id="1795305"/>
    <lineage>
        <taxon>Bacteria</taxon>
        <taxon>Pseudomonadati</taxon>
        <taxon>Pseudomonadota</taxon>
        <taxon>Alphaproteobacteria</taxon>
        <taxon>Rhodobacterales</taxon>
        <taxon>Paracoccaceae</taxon>
        <taxon>Marimonas</taxon>
    </lineage>
</organism>
<dbReference type="AlphaFoldDB" id="A0AAE4B847"/>
<gene>
    <name evidence="3" type="ORF">NO357_20165</name>
</gene>
<feature type="domain" description="Malonyl-CoA decarboxylase N-terminal" evidence="2">
    <location>
        <begin position="74"/>
        <end position="156"/>
    </location>
</feature>
<feature type="domain" description="Malonyl-CoA decarboxylase C-terminal" evidence="1">
    <location>
        <begin position="328"/>
        <end position="389"/>
    </location>
</feature>
<evidence type="ECO:0000313" key="4">
    <source>
        <dbReference type="Proteomes" id="UP001226762"/>
    </source>
</evidence>
<dbReference type="Proteomes" id="UP001226762">
    <property type="component" value="Unassembled WGS sequence"/>
</dbReference>
<evidence type="ECO:0000313" key="3">
    <source>
        <dbReference type="EMBL" id="MDQ2092226.1"/>
    </source>
</evidence>
<keyword evidence="4" id="KW-1185">Reference proteome</keyword>
<name>A0AAE4B847_9RHOB</name>
<dbReference type="PANTHER" id="PTHR28641:SF1">
    <property type="entry name" value="MALONYL-COA DECARBOXYLASE, MITOCHONDRIAL"/>
    <property type="match status" value="1"/>
</dbReference>
<dbReference type="InterPro" id="IPR007956">
    <property type="entry name" value="Malonyl_CoA_deC_C"/>
</dbReference>
<dbReference type="EMBL" id="JANHAX010000008">
    <property type="protein sequence ID" value="MDQ2092226.1"/>
    <property type="molecule type" value="Genomic_DNA"/>
</dbReference>
<dbReference type="GO" id="GO:0050080">
    <property type="term" value="F:malonyl-CoA decarboxylase activity"/>
    <property type="evidence" value="ECO:0007669"/>
    <property type="project" value="InterPro"/>
</dbReference>
<reference evidence="3" key="1">
    <citation type="submission" date="2022-07" db="EMBL/GenBank/DDBJ databases">
        <authorList>
            <person name="Otstavnykh N."/>
            <person name="Isaeva M."/>
            <person name="Bystritskaya E."/>
        </authorList>
    </citation>
    <scope>NUCLEOTIDE SEQUENCE</scope>
    <source>
        <strain evidence="3">KCTC 52189</strain>
    </source>
</reference>
<dbReference type="RefSeq" id="WP_306737537.1">
    <property type="nucleotide sequence ID" value="NZ_JANHAX010000008.1"/>
</dbReference>
<dbReference type="InterPro" id="IPR042303">
    <property type="entry name" value="Malonyl_CoA_deC_C_sf"/>
</dbReference>
<dbReference type="GO" id="GO:0006633">
    <property type="term" value="P:fatty acid biosynthetic process"/>
    <property type="evidence" value="ECO:0007669"/>
    <property type="project" value="InterPro"/>
</dbReference>
<accession>A0AAE4B847</accession>
<dbReference type="InterPro" id="IPR038351">
    <property type="entry name" value="MCD_N_sf"/>
</dbReference>
<feature type="domain" description="Malonyl-CoA decarboxylase C-terminal" evidence="1">
    <location>
        <begin position="159"/>
        <end position="311"/>
    </location>
</feature>
<evidence type="ECO:0000259" key="2">
    <source>
        <dbReference type="Pfam" id="PF17408"/>
    </source>
</evidence>
<dbReference type="PANTHER" id="PTHR28641">
    <property type="match status" value="1"/>
</dbReference>
<dbReference type="Gene3D" id="1.20.140.90">
    <property type="entry name" value="Malonyl-CoA decarboxylase, oligemerization domain"/>
    <property type="match status" value="1"/>
</dbReference>
<proteinExistence type="predicted"/>
<dbReference type="Pfam" id="PF17408">
    <property type="entry name" value="MCD_N"/>
    <property type="match status" value="1"/>
</dbReference>
<sequence length="418" mass="45467">MPERRFLSDILRRVAFGAWPGARHGGDLPEMCHELLGERSEASGLVLGREILDVYEAADAEARASFFEALAQAFGVDEAALEAAITAWRPGDGEAARRLHAAAEPRSQELIRVLNRVPGATARLVRMRADLLGLIKARPHLRGLDGDFRHLFASWFNRGFLELRRVDWSTPAAVLEKIIAYEAVHAISGWDDLRARVADPDRRLFGFFHPAMPGEPLIFVEVALMDRVPGAIAEILAEGREPLDPGAAKVAVFYSISNCQKGLKGISFGNFLIKQVVAELSAELPGLETFVTLSPVPGLRAFVDAAGPDDPVLAGVNLPADAAPDDETTRRLAARYLTQARRDGGTAFDPVAHFHLSNGAELYDIHGAGDLSDAGRRNAWGVMVNYLYDPVKTEANHRSYAHDGAVAMSSKVRALAKK</sequence>
<dbReference type="InterPro" id="IPR038917">
    <property type="entry name" value="Malonyl_CoA_deC"/>
</dbReference>
<dbReference type="Gene3D" id="3.40.630.150">
    <property type="entry name" value="Malonyl-CoA decarboxylase, catalytic domain"/>
    <property type="match status" value="1"/>
</dbReference>
<comment type="caution">
    <text evidence="3">The sequence shown here is derived from an EMBL/GenBank/DDBJ whole genome shotgun (WGS) entry which is preliminary data.</text>
</comment>
<dbReference type="InterPro" id="IPR035372">
    <property type="entry name" value="MCD_N"/>
</dbReference>
<dbReference type="Pfam" id="PF05292">
    <property type="entry name" value="MCD"/>
    <property type="match status" value="2"/>
</dbReference>